<evidence type="ECO:0000256" key="1">
    <source>
        <dbReference type="PIRSR" id="PIRSR605493-1"/>
    </source>
</evidence>
<name>A0A841KHQ0_9HYPH</name>
<dbReference type="PANTHER" id="PTHR33254">
    <property type="entry name" value="4-HYDROXY-4-METHYL-2-OXOGLUTARATE ALDOLASE 3-RELATED"/>
    <property type="match status" value="1"/>
</dbReference>
<dbReference type="InterPro" id="IPR036704">
    <property type="entry name" value="RraA/RraA-like_sf"/>
</dbReference>
<accession>A0A841KHQ0</accession>
<dbReference type="RefSeq" id="WP_183335103.1">
    <property type="nucleotide sequence ID" value="NZ_BMHX01000005.1"/>
</dbReference>
<keyword evidence="1" id="KW-0479">Metal-binding</keyword>
<dbReference type="CDD" id="cd16841">
    <property type="entry name" value="RraA_family"/>
    <property type="match status" value="1"/>
</dbReference>
<evidence type="ECO:0000313" key="2">
    <source>
        <dbReference type="EMBL" id="MBB6168779.1"/>
    </source>
</evidence>
<dbReference type="GO" id="GO:0046872">
    <property type="term" value="F:metal ion binding"/>
    <property type="evidence" value="ECO:0007669"/>
    <property type="project" value="UniProtKB-KW"/>
</dbReference>
<dbReference type="EMBL" id="JACHEH010000005">
    <property type="protein sequence ID" value="MBB6168779.1"/>
    <property type="molecule type" value="Genomic_DNA"/>
</dbReference>
<comment type="cofactor">
    <cofactor evidence="1">
        <name>Mg(2+)</name>
        <dbReference type="ChEBI" id="CHEBI:18420"/>
    </cofactor>
</comment>
<dbReference type="SUPFAM" id="SSF89562">
    <property type="entry name" value="RraA-like"/>
    <property type="match status" value="1"/>
</dbReference>
<dbReference type="Pfam" id="PF03737">
    <property type="entry name" value="RraA-like"/>
    <property type="match status" value="1"/>
</dbReference>
<protein>
    <submittedName>
        <fullName evidence="2">Regulator of RNase E activity RraA</fullName>
    </submittedName>
</protein>
<sequence length="219" mass="23440">MSLFSIEEIRSRFFTAVLSDCLDQVGRRRQALPSFIRPLDDASVMVGRARTALYTEVFHVTPGENPYALEIALVDSLARDEIPVFACGRSGRIAPWGELLSTAASVRGAAGALMDGCVRDTRAIRAMGFPVFHGGIAPLDSKGRGVVTAIDVPIECGGVEVRPGDLVFGDADGVVVVPRDVEDEVLKLANEKVSGERNTLADLRAGHSLADVFARYGIL</sequence>
<dbReference type="AlphaFoldDB" id="A0A841KHQ0"/>
<gene>
    <name evidence="2" type="ORF">HNQ73_002416</name>
</gene>
<proteinExistence type="predicted"/>
<dbReference type="PANTHER" id="PTHR33254:SF16">
    <property type="entry name" value="BLR3842 PROTEIN"/>
    <property type="match status" value="1"/>
</dbReference>
<keyword evidence="1" id="KW-0460">Magnesium</keyword>
<dbReference type="Proteomes" id="UP000588017">
    <property type="component" value="Unassembled WGS sequence"/>
</dbReference>
<dbReference type="Gene3D" id="3.50.30.40">
    <property type="entry name" value="Ribonuclease E inhibitor RraA/RraA-like"/>
    <property type="match status" value="1"/>
</dbReference>
<feature type="binding site" evidence="1">
    <location>
        <begin position="97"/>
        <end position="100"/>
    </location>
    <ligand>
        <name>substrate</name>
    </ligand>
</feature>
<evidence type="ECO:0000313" key="3">
    <source>
        <dbReference type="Proteomes" id="UP000588017"/>
    </source>
</evidence>
<feature type="binding site" evidence="1">
    <location>
        <position position="119"/>
    </location>
    <ligand>
        <name>substrate</name>
    </ligand>
</feature>
<organism evidence="2 3">
    <name type="scientific">Chelatococcus composti</name>
    <dbReference type="NCBI Taxonomy" id="1743235"/>
    <lineage>
        <taxon>Bacteria</taxon>
        <taxon>Pseudomonadati</taxon>
        <taxon>Pseudomonadota</taxon>
        <taxon>Alphaproteobacteria</taxon>
        <taxon>Hyphomicrobiales</taxon>
        <taxon>Chelatococcaceae</taxon>
        <taxon>Chelatococcus</taxon>
    </lineage>
</organism>
<keyword evidence="3" id="KW-1185">Reference proteome</keyword>
<feature type="binding site" evidence="1">
    <location>
        <position position="120"/>
    </location>
    <ligand>
        <name>Mg(2+)</name>
        <dbReference type="ChEBI" id="CHEBI:18420"/>
    </ligand>
</feature>
<reference evidence="2 3" key="1">
    <citation type="submission" date="2020-08" db="EMBL/GenBank/DDBJ databases">
        <title>Genomic Encyclopedia of Type Strains, Phase IV (KMG-IV): sequencing the most valuable type-strain genomes for metagenomic binning, comparative biology and taxonomic classification.</title>
        <authorList>
            <person name="Goeker M."/>
        </authorList>
    </citation>
    <scope>NUCLEOTIDE SEQUENCE [LARGE SCALE GENOMIC DNA]</scope>
    <source>
        <strain evidence="2 3">DSM 101465</strain>
    </source>
</reference>
<comment type="caution">
    <text evidence="2">The sequence shown here is derived from an EMBL/GenBank/DDBJ whole genome shotgun (WGS) entry which is preliminary data.</text>
</comment>
<dbReference type="InterPro" id="IPR005493">
    <property type="entry name" value="RraA/RraA-like"/>
</dbReference>